<gene>
    <name evidence="2" type="ORF">VC81_05815</name>
</gene>
<dbReference type="PRINTS" id="PR01576">
    <property type="entry name" value="PDEFORMYLASE"/>
</dbReference>
<dbReference type="OrthoDB" id="9784988at2"/>
<dbReference type="InterPro" id="IPR036821">
    <property type="entry name" value="Peptide_deformylase_sf"/>
</dbReference>
<dbReference type="EC" id="3.5.1.88" evidence="2"/>
<dbReference type="PIRSF" id="PIRSF004749">
    <property type="entry name" value="Pep_def"/>
    <property type="match status" value="1"/>
</dbReference>
<proteinExistence type="inferred from homology"/>
<keyword evidence="2" id="KW-0378">Hydrolase</keyword>
<dbReference type="Gene3D" id="3.90.45.10">
    <property type="entry name" value="Peptide deformylase"/>
    <property type="match status" value="1"/>
</dbReference>
<dbReference type="NCBIfam" id="NF006670">
    <property type="entry name" value="PRK09218.1"/>
    <property type="match status" value="1"/>
</dbReference>
<dbReference type="STRING" id="216463.VC81_05815"/>
<comment type="caution">
    <text evidence="2">The sequence shown here is derived from an EMBL/GenBank/DDBJ whole genome shotgun (WGS) entry which is preliminary data.</text>
</comment>
<dbReference type="PANTHER" id="PTHR10458:SF22">
    <property type="entry name" value="PEPTIDE DEFORMYLASE"/>
    <property type="match status" value="1"/>
</dbReference>
<dbReference type="GO" id="GO:0042586">
    <property type="term" value="F:peptide deformylase activity"/>
    <property type="evidence" value="ECO:0007669"/>
    <property type="project" value="UniProtKB-EC"/>
</dbReference>
<dbReference type="RefSeq" id="WP_045807215.1">
    <property type="nucleotide sequence ID" value="NZ_JZCR01000012.1"/>
</dbReference>
<dbReference type="EMBL" id="JZCR01000012">
    <property type="protein sequence ID" value="KJW13008.1"/>
    <property type="molecule type" value="Genomic_DNA"/>
</dbReference>
<dbReference type="PANTHER" id="PTHR10458">
    <property type="entry name" value="PEPTIDE DEFORMYLASE"/>
    <property type="match status" value="1"/>
</dbReference>
<name>A0A0F3RSL7_9LACO</name>
<comment type="similarity">
    <text evidence="1">Belongs to the polypeptide deformylase family.</text>
</comment>
<dbReference type="InterPro" id="IPR023635">
    <property type="entry name" value="Peptide_deformylase"/>
</dbReference>
<dbReference type="AlphaFoldDB" id="A0A0F3RSL7"/>
<dbReference type="Proteomes" id="UP000033491">
    <property type="component" value="Unassembled WGS sequence"/>
</dbReference>
<reference evidence="2 3" key="1">
    <citation type="submission" date="2015-03" db="EMBL/GenBank/DDBJ databases">
        <authorList>
            <person name="Zheng J."/>
            <person name="Ganezle M."/>
        </authorList>
    </citation>
    <scope>NUCLEOTIDE SEQUENCE [LARGE SCALE GENOMIC DNA]</scope>
    <source>
        <strain evidence="2 3">LP38</strain>
    </source>
</reference>
<evidence type="ECO:0000313" key="2">
    <source>
        <dbReference type="EMBL" id="KJW13008.1"/>
    </source>
</evidence>
<dbReference type="Pfam" id="PF01327">
    <property type="entry name" value="Pep_deformylase"/>
    <property type="match status" value="1"/>
</dbReference>
<dbReference type="CDD" id="cd00487">
    <property type="entry name" value="Pep_deformylase"/>
    <property type="match status" value="1"/>
</dbReference>
<organism evidence="2 3">
    <name type="scientific">Levilactobacillus spicheri</name>
    <dbReference type="NCBI Taxonomy" id="216463"/>
    <lineage>
        <taxon>Bacteria</taxon>
        <taxon>Bacillati</taxon>
        <taxon>Bacillota</taxon>
        <taxon>Bacilli</taxon>
        <taxon>Lactobacillales</taxon>
        <taxon>Lactobacillaceae</taxon>
        <taxon>Levilactobacillus</taxon>
    </lineage>
</organism>
<accession>A0A0F3RSL7</accession>
<sequence length="136" mass="15057">MIKPIVHDPLQLSTPGVSATPLDAGIVTDLLDTLRAHEDNCVGMAANMIGQNKRIIVVLMGVLPVAMINPQLRQKSQPFQTQEGCLSLTGERPTTRYQTITVDYLNQQFQPQHQQFSGFVAQIIQHELDHCNGIVI</sequence>
<protein>
    <submittedName>
        <fullName evidence="2">Peptide deformylase</fullName>
        <ecNumber evidence="2">3.5.1.88</ecNumber>
    </submittedName>
</protein>
<evidence type="ECO:0000256" key="1">
    <source>
        <dbReference type="ARBA" id="ARBA00010759"/>
    </source>
</evidence>
<evidence type="ECO:0000313" key="3">
    <source>
        <dbReference type="Proteomes" id="UP000033491"/>
    </source>
</evidence>
<dbReference type="SUPFAM" id="SSF56420">
    <property type="entry name" value="Peptide deformylase"/>
    <property type="match status" value="1"/>
</dbReference>
<dbReference type="PATRIC" id="fig|216463.3.peg.280"/>